<evidence type="ECO:0000259" key="2">
    <source>
        <dbReference type="Pfam" id="PF21882"/>
    </source>
</evidence>
<dbReference type="OrthoDB" id="2650917at2"/>
<gene>
    <name evidence="3" type="ordered locus">SELR_pSRC500390</name>
</gene>
<reference evidence="3 4" key="1">
    <citation type="submission" date="2011-10" db="EMBL/GenBank/DDBJ databases">
        <title>Whole genome sequence of Selenomonas ruminantium subsp. lactilytica TAM6421.</title>
        <authorList>
            <person name="Oguchi A."/>
            <person name="Ankai A."/>
            <person name="Kaneko J."/>
            <person name="Yamada-Narita S."/>
            <person name="Fukui S."/>
            <person name="Takahashi M."/>
            <person name="Onodera T."/>
            <person name="Kojima S."/>
            <person name="Fushimi T."/>
            <person name="Abe N."/>
            <person name="Kamio Y."/>
            <person name="Yamazaki S."/>
            <person name="Fujita N."/>
        </authorList>
    </citation>
    <scope>NUCLEOTIDE SEQUENCE [LARGE SCALE GENOMIC DNA]</scope>
    <source>
        <strain evidence="4">NBRC 103574 / TAM6421</strain>
        <plasmid evidence="3 4">pSRC5</plasmid>
    </source>
</reference>
<protein>
    <recommendedName>
        <fullName evidence="2">Putative tail fiber protein gp53-like C-terminal domain-containing protein</fullName>
    </recommendedName>
</protein>
<organism evidence="3 4">
    <name type="scientific">Selenomonas ruminantium subsp. lactilytica (strain NBRC 103574 / TAM6421)</name>
    <dbReference type="NCBI Taxonomy" id="927704"/>
    <lineage>
        <taxon>Bacteria</taxon>
        <taxon>Bacillati</taxon>
        <taxon>Bacillota</taxon>
        <taxon>Negativicutes</taxon>
        <taxon>Selenomonadales</taxon>
        <taxon>Selenomonadaceae</taxon>
        <taxon>Selenomonas</taxon>
    </lineage>
</organism>
<feature type="domain" description="Putative tail fiber protein gp53-like C-terminal" evidence="2">
    <location>
        <begin position="705"/>
        <end position="782"/>
    </location>
</feature>
<sequence length="783" mass="82254">MSTTVNKKWESTFPTTIGNQTRPDKGVDDTLSFETGAFPQFMSTDPVRYDKQNAAMSQAMSNDARLNEKINNSNAELDKHKKDPAAHTAGIGGNAATATKLKEKKALRLSGKAKGEAEFDGSADANISVTDVTADRCTGNSATATQTTATAANGGAADLVKGSMAGGDSFRIRVGGKDDNSWAEIATGDNGNETITVAQYSGAFATKVKEATLLDGAGNTAFPGRVSASNGFKGHLYDKADTAGRADVATTADRPTGFTGSDAGEWGNTVGTHVAGWSTKNGGSIDFRENGSQVNMKVDGVMYQREGARLVIDDSTVNNYAPTKTGGGASGTWGISVTGNAATATNAGHLSDFNGGHVVNVADKAADAWASLGSSNSGWWLKSIHTNANTPAWLSNNYSAGIAFGGSDTKGVISTAYNGPRVKFAGGNGTKPVWWYGLNGTSGKTYDLNNMPSSWNNVAGKPATFAPSPHNHDSSYPSTTGARASGTWGINITGNAGYSAHSGKVDNDNAQMRFHWDGSKGNQPTWVWGSNDSSNAYVFNPKNFSVNYSNSAGNSDKLDGYHENSFLRYRDAQGNGVGTLWSQIGIRQYSNGRPDGLGEGYNYGAVVSLPGKDSRLDLWYNSQSSSNGDGLYYRSGWGSGKKGWRRILDSGNFNNWAPTKTGGGASGTWKINVTGSAGSVAWNNVTGKPGWTTDSTKAAKTGWTRLPGNLIMQWGVVSGKGTLTITYPIEFTTFAVPVMNGTADGTWDNDDQNPAIIKQSLTGFTANSSLSNQATINWIAIGK</sequence>
<evidence type="ECO:0000313" key="3">
    <source>
        <dbReference type="EMBL" id="BAL85213.1"/>
    </source>
</evidence>
<dbReference type="RefSeq" id="WP_014426231.1">
    <property type="nucleotide sequence ID" value="NC_017074.1"/>
</dbReference>
<dbReference type="HOGENOM" id="CLU_357838_0_0_9"/>
<evidence type="ECO:0000256" key="1">
    <source>
        <dbReference type="SAM" id="MobiDB-lite"/>
    </source>
</evidence>
<accession>I0GWS6</accession>
<dbReference type="InterPro" id="IPR054075">
    <property type="entry name" value="Gp53-like_C"/>
</dbReference>
<name>I0GWS6_SELRL</name>
<feature type="region of interest" description="Disordered" evidence="1">
    <location>
        <begin position="1"/>
        <end position="25"/>
    </location>
</feature>
<dbReference type="Proteomes" id="UP000007887">
    <property type="component" value="Plasmid pSRC5"/>
</dbReference>
<geneLocation type="plasmid" evidence="3 4">
    <name>pSRC5</name>
</geneLocation>
<evidence type="ECO:0000313" key="4">
    <source>
        <dbReference type="Proteomes" id="UP000007887"/>
    </source>
</evidence>
<keyword evidence="3" id="KW-0614">Plasmid</keyword>
<dbReference type="EMBL" id="AP012301">
    <property type="protein sequence ID" value="BAL85213.1"/>
    <property type="molecule type" value="Genomic_DNA"/>
</dbReference>
<dbReference type="AlphaFoldDB" id="I0GWS6"/>
<dbReference type="Gene3D" id="2.60.40.3940">
    <property type="match status" value="1"/>
</dbReference>
<proteinExistence type="predicted"/>
<feature type="compositionally biased region" description="Polar residues" evidence="1">
    <location>
        <begin position="1"/>
        <end position="21"/>
    </location>
</feature>
<dbReference type="PATRIC" id="fig|927704.6.peg.3556"/>
<dbReference type="Pfam" id="PF21882">
    <property type="entry name" value="Gp53-like_C"/>
    <property type="match status" value="1"/>
</dbReference>
<dbReference type="KEGG" id="sri:SELR_pSRC500390"/>